<evidence type="ECO:0000313" key="1">
    <source>
        <dbReference type="EMBL" id="CCA19994.1"/>
    </source>
</evidence>
<dbReference type="HOGENOM" id="CLU_2965663_0_0_1"/>
<reference evidence="1" key="2">
    <citation type="submission" date="2011-02" db="EMBL/GenBank/DDBJ databases">
        <authorList>
            <person name="MacLean D."/>
        </authorList>
    </citation>
    <scope>NUCLEOTIDE SEQUENCE</scope>
</reference>
<name>F0WFL2_9STRA</name>
<proteinExistence type="predicted"/>
<sequence>MASEGDLEAERTCKCRKLVEYKRDFPSAEKPLCPNSRAWAHGTKLWSFHRDTMDKTEYV</sequence>
<dbReference type="AlphaFoldDB" id="F0WFL2"/>
<protein>
    <submittedName>
        <fullName evidence="1">AlNc14C84G5396 protein</fullName>
    </submittedName>
</protein>
<organism evidence="1">
    <name type="scientific">Albugo laibachii Nc14</name>
    <dbReference type="NCBI Taxonomy" id="890382"/>
    <lineage>
        <taxon>Eukaryota</taxon>
        <taxon>Sar</taxon>
        <taxon>Stramenopiles</taxon>
        <taxon>Oomycota</taxon>
        <taxon>Peronosporomycetes</taxon>
        <taxon>Albuginales</taxon>
        <taxon>Albuginaceae</taxon>
        <taxon>Albugo</taxon>
    </lineage>
</organism>
<gene>
    <name evidence="1" type="primary">AlNc14C84G5396</name>
    <name evidence="1" type="ORF">ALNC14_061370</name>
</gene>
<dbReference type="EMBL" id="FR824129">
    <property type="protein sequence ID" value="CCA19994.1"/>
    <property type="molecule type" value="Genomic_DNA"/>
</dbReference>
<reference evidence="1" key="1">
    <citation type="journal article" date="2011" name="PLoS Biol.">
        <title>Gene gain and loss during evolution of obligate parasitism in the white rust pathogen of Arabidopsis thaliana.</title>
        <authorList>
            <person name="Kemen E."/>
            <person name="Gardiner A."/>
            <person name="Schultz-Larsen T."/>
            <person name="Kemen A.C."/>
            <person name="Balmuth A.L."/>
            <person name="Robert-Seilaniantz A."/>
            <person name="Bailey K."/>
            <person name="Holub E."/>
            <person name="Studholme D.J."/>
            <person name="Maclean D."/>
            <person name="Jones J.D."/>
        </authorList>
    </citation>
    <scope>NUCLEOTIDE SEQUENCE</scope>
</reference>
<accession>F0WFL2</accession>